<evidence type="ECO:0000313" key="1">
    <source>
        <dbReference type="EMBL" id="VAW46498.1"/>
    </source>
</evidence>
<organism evidence="1">
    <name type="scientific">hydrothermal vent metagenome</name>
    <dbReference type="NCBI Taxonomy" id="652676"/>
    <lineage>
        <taxon>unclassified sequences</taxon>
        <taxon>metagenomes</taxon>
        <taxon>ecological metagenomes</taxon>
    </lineage>
</organism>
<proteinExistence type="predicted"/>
<sequence length="49" mass="5601">PETESYDLVVLAVAHDQFIGTNPRVYLKNDGVLFDLKGLLPEDWVDERL</sequence>
<feature type="non-terminal residue" evidence="1">
    <location>
        <position position="1"/>
    </location>
</feature>
<gene>
    <name evidence="1" type="ORF">MNBD_GAMMA02-212</name>
</gene>
<name>A0A3B0VS29_9ZZZZ</name>
<accession>A0A3B0VS29</accession>
<protein>
    <recommendedName>
        <fullName evidence="2">Nucleotide sugar dehydrogenase</fullName>
    </recommendedName>
</protein>
<dbReference type="EMBL" id="UOFA01000284">
    <property type="protein sequence ID" value="VAW46498.1"/>
    <property type="molecule type" value="Genomic_DNA"/>
</dbReference>
<dbReference type="InterPro" id="IPR036220">
    <property type="entry name" value="UDP-Glc/GDP-Man_DH_C_sf"/>
</dbReference>
<evidence type="ECO:0008006" key="2">
    <source>
        <dbReference type="Google" id="ProtNLM"/>
    </source>
</evidence>
<dbReference type="AlphaFoldDB" id="A0A3B0VS29"/>
<reference evidence="1" key="1">
    <citation type="submission" date="2018-06" db="EMBL/GenBank/DDBJ databases">
        <authorList>
            <person name="Zhirakovskaya E."/>
        </authorList>
    </citation>
    <scope>NUCLEOTIDE SEQUENCE</scope>
</reference>
<dbReference type="SUPFAM" id="SSF52413">
    <property type="entry name" value="UDP-glucose/GDP-mannose dehydrogenase C-terminal domain"/>
    <property type="match status" value="1"/>
</dbReference>